<keyword evidence="1" id="KW-0812">Transmembrane</keyword>
<feature type="transmembrane region" description="Helical" evidence="1">
    <location>
        <begin position="12"/>
        <end position="30"/>
    </location>
</feature>
<accession>A0A5M8BDD6</accession>
<evidence type="ECO:0000313" key="2">
    <source>
        <dbReference type="EMBL" id="KAA6133393.1"/>
    </source>
</evidence>
<proteinExistence type="predicted"/>
<keyword evidence="1" id="KW-1133">Transmembrane helix</keyword>
<dbReference type="Proteomes" id="UP000324324">
    <property type="component" value="Unassembled WGS sequence"/>
</dbReference>
<feature type="transmembrane region" description="Helical" evidence="1">
    <location>
        <begin position="103"/>
        <end position="125"/>
    </location>
</feature>
<keyword evidence="3" id="KW-1185">Reference proteome</keyword>
<protein>
    <submittedName>
        <fullName evidence="2">Uncharacterized protein</fullName>
    </submittedName>
</protein>
<dbReference type="EMBL" id="VWRN01000003">
    <property type="protein sequence ID" value="KAA6133393.1"/>
    <property type="molecule type" value="Genomic_DNA"/>
</dbReference>
<dbReference type="RefSeq" id="WP_150081736.1">
    <property type="nucleotide sequence ID" value="NZ_VWRN01000003.1"/>
</dbReference>
<feature type="transmembrane region" description="Helical" evidence="1">
    <location>
        <begin position="45"/>
        <end position="65"/>
    </location>
</feature>
<feature type="transmembrane region" description="Helical" evidence="1">
    <location>
        <begin position="72"/>
        <end position="97"/>
    </location>
</feature>
<dbReference type="AlphaFoldDB" id="A0A5M8BDD6"/>
<sequence length="136" mass="14745">MQTVQPTRLLRHVLIADAIVSGLMGLLMVFDANVLSNWFAIPASWLRYAGLVLLPYAAIVGLLATRNPMPRALVLAVIACNALWAIDCMLLLAAGWLSPTWLGSAFVLLQAWGVAVFACLQWVGLRRAQGQRSAMA</sequence>
<reference evidence="2 3" key="1">
    <citation type="submission" date="2019-09" db="EMBL/GenBank/DDBJ databases">
        <title>Isolation of a novel species in the genus Cupriavidus from patients with sepsis using whole genome sequencing.</title>
        <authorList>
            <person name="Kweon O.J."/>
            <person name="Lee M.-K."/>
        </authorList>
    </citation>
    <scope>NUCLEOTIDE SEQUENCE [LARGE SCALE GENOMIC DNA]</scope>
    <source>
        <strain evidence="2 3">MKL-01</strain>
    </source>
</reference>
<name>A0A5M8BDD6_9BURK</name>
<keyword evidence="1" id="KW-0472">Membrane</keyword>
<evidence type="ECO:0000256" key="1">
    <source>
        <dbReference type="SAM" id="Phobius"/>
    </source>
</evidence>
<evidence type="ECO:0000313" key="3">
    <source>
        <dbReference type="Proteomes" id="UP000324324"/>
    </source>
</evidence>
<comment type="caution">
    <text evidence="2">The sequence shown here is derived from an EMBL/GenBank/DDBJ whole genome shotgun (WGS) entry which is preliminary data.</text>
</comment>
<gene>
    <name evidence="2" type="ORF">F1599_00830</name>
</gene>
<organism evidence="2 3">
    <name type="scientific">Cupriavidus cauae</name>
    <dbReference type="NCBI Taxonomy" id="2608999"/>
    <lineage>
        <taxon>Bacteria</taxon>
        <taxon>Pseudomonadati</taxon>
        <taxon>Pseudomonadota</taxon>
        <taxon>Betaproteobacteria</taxon>
        <taxon>Burkholderiales</taxon>
        <taxon>Burkholderiaceae</taxon>
        <taxon>Cupriavidus</taxon>
    </lineage>
</organism>